<comment type="caution">
    <text evidence="4">The sequence shown here is derived from an EMBL/GenBank/DDBJ whole genome shotgun (WGS) entry which is preliminary data.</text>
</comment>
<dbReference type="CDD" id="cd00198">
    <property type="entry name" value="vWFA"/>
    <property type="match status" value="1"/>
</dbReference>
<organism evidence="4 5">
    <name type="scientific">Flavonifractor hominis</name>
    <dbReference type="NCBI Taxonomy" id="3133178"/>
    <lineage>
        <taxon>Bacteria</taxon>
        <taxon>Bacillati</taxon>
        <taxon>Bacillota</taxon>
        <taxon>Clostridia</taxon>
        <taxon>Eubacteriales</taxon>
        <taxon>Oscillospiraceae</taxon>
        <taxon>Flavonifractor</taxon>
    </lineage>
</organism>
<evidence type="ECO:0000256" key="1">
    <source>
        <dbReference type="SAM" id="MobiDB-lite"/>
    </source>
</evidence>
<evidence type="ECO:0000313" key="5">
    <source>
        <dbReference type="Proteomes" id="UP001440599"/>
    </source>
</evidence>
<evidence type="ECO:0000256" key="2">
    <source>
        <dbReference type="SAM" id="SignalP"/>
    </source>
</evidence>
<keyword evidence="5" id="KW-1185">Reference proteome</keyword>
<feature type="compositionally biased region" description="Gly residues" evidence="1">
    <location>
        <begin position="1655"/>
        <end position="1665"/>
    </location>
</feature>
<dbReference type="Gene3D" id="3.40.50.410">
    <property type="entry name" value="von Willebrand factor, type A domain"/>
    <property type="match status" value="1"/>
</dbReference>
<dbReference type="InterPro" id="IPR002035">
    <property type="entry name" value="VWF_A"/>
</dbReference>
<name>A0ABV1EPE1_9FIRM</name>
<feature type="signal peptide" evidence="2">
    <location>
        <begin position="1"/>
        <end position="29"/>
    </location>
</feature>
<evidence type="ECO:0000313" key="4">
    <source>
        <dbReference type="EMBL" id="MEQ2456467.1"/>
    </source>
</evidence>
<gene>
    <name evidence="4" type="ORF">WMO45_08035</name>
</gene>
<dbReference type="EMBL" id="JBBMFT010000004">
    <property type="protein sequence ID" value="MEQ2456467.1"/>
    <property type="molecule type" value="Genomic_DNA"/>
</dbReference>
<dbReference type="RefSeq" id="WP_349140116.1">
    <property type="nucleotide sequence ID" value="NZ_JBBMFT010000004.1"/>
</dbReference>
<keyword evidence="2" id="KW-0732">Signal</keyword>
<feature type="domain" description="VWFA" evidence="3">
    <location>
        <begin position="95"/>
        <end position="312"/>
    </location>
</feature>
<proteinExistence type="predicted"/>
<sequence>MLAKKGKKILAMLLALVMLMGLLPVSAMAAGTQLPPVTILHDGEQVTNEGKGEPGYVSVQKSIDPVSNRDDEFTITLDVTTTASVETVTQNVPADVVLVIDASGSMCEAINHNTSHSKYSKYGTSCESNGCAIYKAKEAAKDFAEEFLANNTDGKRTVSVVMFKGSGFNGANPKVETIVNQATSYSQVESQVDTITANGGTPTGPALKQARQLLNDSSSLRYIVLITDGDPTEDSWWGGISGFGGKSSARTQATAAKNSGIELYTIGCDTGNGFDEAFLQEIASSRQDEHGNWIPNYSKVESAELGDVLGQIEETVSNAAQAWYVTDPLSPYVTFKEFNTGYNYYQKGSNTPAAWTDGNQKNITWNMLNVEPTTTQEGGTTYYHYTLKYDITVPRTEDFYRALVNGSEEYGYTDLETGTKGLLTNGTTTLSYRLYQDSQEVGRNTIDFDVPAVTSEIPELPYRVEYYLQGDAKKGEYDSYTLDDTKGLDAVPLFTNVTLTEADPNYADKYADDYYSVSKTVASCTVSLDDSQNVLKVYYDHQTSLLTVNHYYKEIVIDADGTPSEGEYELKVTSYDGREGDLNAPLYAGERYTIGAEGNLGLLTDGGYSLDSTSLGGKDLTVELEPNNNTVDLYYSRTTDNSEAHVTVTHTYNTYSWVVETDQSSDNYGKLVPKLAASVDVPVADATVRLADQKSYSADLKANESYKDYVYVDGSAVSTSDSDVTVDSSKATIDLKVGENDLNLTFEYVPAKPTTISFTVEHYYTKNVTAIVDGEISHEGSFTDELGYTETITDYAPGEYYTLQEKTEYNGDIYTPADDNAGKLTGAAVDGEVIKLYYTLNESPAESTLTVVHVYRAWERYTEDDGVTESIRPATGVTVPESVTVEYPLSGTLYQGQNVTVTLKGEEGYTFTPSTDDGANIGPDAPVSDIAADGEKVPAQGQTIYVYYDAIPSDARDDAQITIVHHYTTLLDTVIGGVVTEDYRRDDGTSMETLTGQAGDPYSITERTEHEVGGESYTYTCVTSHADTGTFHSGTNTTIDLYYERSDSDLQAVTYNVVYEYYRQEMTFNDEGVAGYWDEPQKVAKPSGAPDDVTGASAYLGEKVSLSDGAVGNYTAYGENNLEPVIDAENKTITLKYIEQVAKTATTITVQHHYLETVLNPDNTVKETIDHTSGEVVIPVFVEQSYLAEAAVVSPYAYDRVEVSANLSGYDQNSEHDVTVTIPDGASRIDFYYTWTNSSAVSPASYTVNHYYRTVDWNEDTATKDYDPIGTGASYKTEGNSYAGLTITGTPDLKVDSTGNPVYTLDSATASSEFQGENYTIVLTSGSDNVINFYYTQYIDSRVGNETRVEVTHNYYARDTFTDVDDMTDADYIAQEGMKPEYSTTLVYDTIADGAWIGNSFTATQYPDRYTPDENGESTVKISYEFVNADPEGGKIDSLAAVAQEQPTPNVITINYIREYSTQPDQVTLTVNHQYYLDGVLQEDLTTSETHDVAYGTSVTAADYAKEKDDYSLDQSDAQSQNIASMTTAATITLKYYRTTPTDPGGGDGGDTTYYKVVVKYLEEGTEKSLRSDYSISIMETHAYDVTSRTELDISGYDRTNVTGDSLSMEHIDSDKEIIVWYVANGEPTDPGDGGDGGDGGEIDIGEPDTPLGPGPDGGTGTGDGGEIDIGEPDTPLGPGPDGGTDSGSEVEIDDAGVPKGDLPQTGAVAAPVNPAITAGLLALSMSMAALGLTFTFGRKKGEEED</sequence>
<dbReference type="Pfam" id="PF00092">
    <property type="entry name" value="VWA"/>
    <property type="match status" value="1"/>
</dbReference>
<feature type="chain" id="PRO_5045492797" evidence="2">
    <location>
        <begin position="30"/>
        <end position="1746"/>
    </location>
</feature>
<reference evidence="4 5" key="1">
    <citation type="submission" date="2024-03" db="EMBL/GenBank/DDBJ databases">
        <title>Human intestinal bacterial collection.</title>
        <authorList>
            <person name="Pauvert C."/>
            <person name="Hitch T.C.A."/>
            <person name="Clavel T."/>
        </authorList>
    </citation>
    <scope>NUCLEOTIDE SEQUENCE [LARGE SCALE GENOMIC DNA]</scope>
    <source>
        <strain evidence="4 5">CLA-AP-H34</strain>
    </source>
</reference>
<accession>A0ABV1EPE1</accession>
<protein>
    <submittedName>
        <fullName evidence="4">VWA domain-containing protein</fullName>
    </submittedName>
</protein>
<dbReference type="Proteomes" id="UP001440599">
    <property type="component" value="Unassembled WGS sequence"/>
</dbReference>
<dbReference type="PROSITE" id="PS50234">
    <property type="entry name" value="VWFA"/>
    <property type="match status" value="1"/>
</dbReference>
<evidence type="ECO:0000259" key="3">
    <source>
        <dbReference type="PROSITE" id="PS50234"/>
    </source>
</evidence>
<feature type="region of interest" description="Disordered" evidence="1">
    <location>
        <begin position="1625"/>
        <end position="1707"/>
    </location>
</feature>
<dbReference type="SMART" id="SM00327">
    <property type="entry name" value="VWA"/>
    <property type="match status" value="1"/>
</dbReference>
<dbReference type="InterPro" id="IPR036465">
    <property type="entry name" value="vWFA_dom_sf"/>
</dbReference>
<dbReference type="SUPFAM" id="SSF53300">
    <property type="entry name" value="vWA-like"/>
    <property type="match status" value="1"/>
</dbReference>